<evidence type="ECO:0000313" key="2">
    <source>
        <dbReference type="Proteomes" id="UP000799118"/>
    </source>
</evidence>
<proteinExistence type="predicted"/>
<dbReference type="EMBL" id="ML769409">
    <property type="protein sequence ID" value="KAE9405378.1"/>
    <property type="molecule type" value="Genomic_DNA"/>
</dbReference>
<accession>A0A6A4I7I9</accession>
<protein>
    <submittedName>
        <fullName evidence="1">Uncharacterized protein</fullName>
    </submittedName>
</protein>
<sequence length="97" mass="10994">MSFVARSPLFSSEGAPRLSKKIDEGCCFLLHLILILTCLSLSQHIVNNIYKFGIGTWCWATFCLHLSFTRMMTEVHVTIDALWELTLGKLRDPTFAS</sequence>
<gene>
    <name evidence="1" type="ORF">BT96DRAFT_336964</name>
</gene>
<dbReference type="Proteomes" id="UP000799118">
    <property type="component" value="Unassembled WGS sequence"/>
</dbReference>
<evidence type="ECO:0000313" key="1">
    <source>
        <dbReference type="EMBL" id="KAE9405378.1"/>
    </source>
</evidence>
<dbReference type="AlphaFoldDB" id="A0A6A4I7I9"/>
<name>A0A6A4I7I9_9AGAR</name>
<organism evidence="1 2">
    <name type="scientific">Gymnopus androsaceus JB14</name>
    <dbReference type="NCBI Taxonomy" id="1447944"/>
    <lineage>
        <taxon>Eukaryota</taxon>
        <taxon>Fungi</taxon>
        <taxon>Dikarya</taxon>
        <taxon>Basidiomycota</taxon>
        <taxon>Agaricomycotina</taxon>
        <taxon>Agaricomycetes</taxon>
        <taxon>Agaricomycetidae</taxon>
        <taxon>Agaricales</taxon>
        <taxon>Marasmiineae</taxon>
        <taxon>Omphalotaceae</taxon>
        <taxon>Gymnopus</taxon>
    </lineage>
</organism>
<keyword evidence="2" id="KW-1185">Reference proteome</keyword>
<reference evidence="1" key="1">
    <citation type="journal article" date="2019" name="Environ. Microbiol.">
        <title>Fungal ecological strategies reflected in gene transcription - a case study of two litter decomposers.</title>
        <authorList>
            <person name="Barbi F."/>
            <person name="Kohler A."/>
            <person name="Barry K."/>
            <person name="Baskaran P."/>
            <person name="Daum C."/>
            <person name="Fauchery L."/>
            <person name="Ihrmark K."/>
            <person name="Kuo A."/>
            <person name="LaButti K."/>
            <person name="Lipzen A."/>
            <person name="Morin E."/>
            <person name="Grigoriev I.V."/>
            <person name="Henrissat B."/>
            <person name="Lindahl B."/>
            <person name="Martin F."/>
        </authorList>
    </citation>
    <scope>NUCLEOTIDE SEQUENCE</scope>
    <source>
        <strain evidence="1">JB14</strain>
    </source>
</reference>